<keyword evidence="3 5" id="KW-1133">Transmembrane helix</keyword>
<evidence type="ECO:0000256" key="3">
    <source>
        <dbReference type="ARBA" id="ARBA00022989"/>
    </source>
</evidence>
<feature type="domain" description="ABC-2 type transporter transmembrane" evidence="6">
    <location>
        <begin position="57"/>
        <end position="240"/>
    </location>
</feature>
<comment type="caution">
    <text evidence="7">The sequence shown here is derived from an EMBL/GenBank/DDBJ whole genome shotgun (WGS) entry which is preliminary data.</text>
</comment>
<feature type="transmembrane region" description="Helical" evidence="5">
    <location>
        <begin position="54"/>
        <end position="74"/>
    </location>
</feature>
<keyword evidence="4 5" id="KW-0472">Membrane</keyword>
<feature type="transmembrane region" description="Helical" evidence="5">
    <location>
        <begin position="95"/>
        <end position="124"/>
    </location>
</feature>
<evidence type="ECO:0000256" key="2">
    <source>
        <dbReference type="ARBA" id="ARBA00022692"/>
    </source>
</evidence>
<name>A0A365XXF2_9BACT</name>
<dbReference type="PANTHER" id="PTHR43229">
    <property type="entry name" value="NODULATION PROTEIN J"/>
    <property type="match status" value="1"/>
</dbReference>
<evidence type="ECO:0000313" key="7">
    <source>
        <dbReference type="EMBL" id="RBL91059.1"/>
    </source>
</evidence>
<dbReference type="Pfam" id="PF12698">
    <property type="entry name" value="ABC2_membrane_3"/>
    <property type="match status" value="1"/>
</dbReference>
<protein>
    <recommendedName>
        <fullName evidence="6">ABC-2 type transporter transmembrane domain-containing protein</fullName>
    </recommendedName>
</protein>
<gene>
    <name evidence="7" type="ORF">DF182_00090</name>
</gene>
<evidence type="ECO:0000256" key="5">
    <source>
        <dbReference type="SAM" id="Phobius"/>
    </source>
</evidence>
<dbReference type="InterPro" id="IPR013525">
    <property type="entry name" value="ABC2_TM"/>
</dbReference>
<feature type="transmembrane region" description="Helical" evidence="5">
    <location>
        <begin position="173"/>
        <end position="191"/>
    </location>
</feature>
<dbReference type="EMBL" id="QFFJ01000001">
    <property type="protein sequence ID" value="RBL91059.1"/>
    <property type="molecule type" value="Genomic_DNA"/>
</dbReference>
<dbReference type="AlphaFoldDB" id="A0A365XXF2"/>
<feature type="transmembrane region" description="Helical" evidence="5">
    <location>
        <begin position="136"/>
        <end position="161"/>
    </location>
</feature>
<dbReference type="GO" id="GO:0140359">
    <property type="term" value="F:ABC-type transporter activity"/>
    <property type="evidence" value="ECO:0007669"/>
    <property type="project" value="InterPro"/>
</dbReference>
<accession>A0A365XXF2</accession>
<keyword evidence="8" id="KW-1185">Reference proteome</keyword>
<dbReference type="RefSeq" id="WP_113613659.1">
    <property type="nucleotide sequence ID" value="NZ_QFFJ01000001.1"/>
</dbReference>
<dbReference type="InterPro" id="IPR051784">
    <property type="entry name" value="Nod_factor_ABC_transporter"/>
</dbReference>
<feature type="transmembrane region" description="Helical" evidence="5">
    <location>
        <begin position="225"/>
        <end position="245"/>
    </location>
</feature>
<sequence>MQTTNIPQTATVMSALLRADFTTIWRNRRSLRLVLLVPLAILVSWKGLVDKLGGAFVIAGSISIGLISIGLLGYTNSVARDRDKGVFQRLRVGPVAAWTIMCSRITVQIATIMVMTLLIFTVGIAVDKITLSAMGYVAGFFAAVLGGLLYLSLGQMIVGLIKNPETVNSTTRLVYFLFIMVGMLGSFGTLGDVVKESVQWSPYGVVNQVVATSLKPETWTQHTTMALLASLGYTVVFGLLGIRWFKWN</sequence>
<evidence type="ECO:0000256" key="1">
    <source>
        <dbReference type="ARBA" id="ARBA00004141"/>
    </source>
</evidence>
<evidence type="ECO:0000259" key="6">
    <source>
        <dbReference type="Pfam" id="PF12698"/>
    </source>
</evidence>
<organism evidence="7 8">
    <name type="scientific">Chitinophaga flava</name>
    <dbReference type="NCBI Taxonomy" id="2259036"/>
    <lineage>
        <taxon>Bacteria</taxon>
        <taxon>Pseudomonadati</taxon>
        <taxon>Bacteroidota</taxon>
        <taxon>Chitinophagia</taxon>
        <taxon>Chitinophagales</taxon>
        <taxon>Chitinophagaceae</taxon>
        <taxon>Chitinophaga</taxon>
    </lineage>
</organism>
<reference evidence="7 8" key="1">
    <citation type="submission" date="2018-05" db="EMBL/GenBank/DDBJ databases">
        <title>Chitinophaga sp. K3CV102501T nov., isolated from isolated from a monsoon evergreen broad-leaved forest soil.</title>
        <authorList>
            <person name="Lv Y."/>
        </authorList>
    </citation>
    <scope>NUCLEOTIDE SEQUENCE [LARGE SCALE GENOMIC DNA]</scope>
    <source>
        <strain evidence="7 8">GDMCC 1.1325</strain>
    </source>
</reference>
<evidence type="ECO:0000256" key="4">
    <source>
        <dbReference type="ARBA" id="ARBA00023136"/>
    </source>
</evidence>
<feature type="transmembrane region" description="Helical" evidence="5">
    <location>
        <begin position="31"/>
        <end position="48"/>
    </location>
</feature>
<dbReference type="Proteomes" id="UP000253410">
    <property type="component" value="Unassembled WGS sequence"/>
</dbReference>
<keyword evidence="2 5" id="KW-0812">Transmembrane</keyword>
<dbReference type="PANTHER" id="PTHR43229:SF2">
    <property type="entry name" value="NODULATION PROTEIN J"/>
    <property type="match status" value="1"/>
</dbReference>
<dbReference type="GO" id="GO:0016020">
    <property type="term" value="C:membrane"/>
    <property type="evidence" value="ECO:0007669"/>
    <property type="project" value="UniProtKB-SubCell"/>
</dbReference>
<evidence type="ECO:0000313" key="8">
    <source>
        <dbReference type="Proteomes" id="UP000253410"/>
    </source>
</evidence>
<comment type="subcellular location">
    <subcellularLocation>
        <location evidence="1">Membrane</location>
        <topology evidence="1">Multi-pass membrane protein</topology>
    </subcellularLocation>
</comment>
<proteinExistence type="predicted"/>
<dbReference type="OrthoDB" id="5116867at2"/>